<dbReference type="RefSeq" id="WP_367956979.1">
    <property type="nucleotide sequence ID" value="NZ_JBDPGJ010000008.1"/>
</dbReference>
<evidence type="ECO:0000259" key="6">
    <source>
        <dbReference type="Pfam" id="PF00082"/>
    </source>
</evidence>
<organism evidence="7 8">
    <name type="scientific">Aquibium pacificus</name>
    <dbReference type="NCBI Taxonomy" id="3153579"/>
    <lineage>
        <taxon>Bacteria</taxon>
        <taxon>Pseudomonadati</taxon>
        <taxon>Pseudomonadota</taxon>
        <taxon>Alphaproteobacteria</taxon>
        <taxon>Hyphomicrobiales</taxon>
        <taxon>Phyllobacteriaceae</taxon>
        <taxon>Aquibium</taxon>
    </lineage>
</organism>
<dbReference type="InterPro" id="IPR022398">
    <property type="entry name" value="Peptidase_S8_His-AS"/>
</dbReference>
<proteinExistence type="inferred from homology"/>
<dbReference type="InterPro" id="IPR036852">
    <property type="entry name" value="Peptidase_S8/S53_dom_sf"/>
</dbReference>
<dbReference type="PANTHER" id="PTHR43806">
    <property type="entry name" value="PEPTIDASE S8"/>
    <property type="match status" value="1"/>
</dbReference>
<dbReference type="PROSITE" id="PS51892">
    <property type="entry name" value="SUBTILASE"/>
    <property type="match status" value="1"/>
</dbReference>
<dbReference type="InterPro" id="IPR015500">
    <property type="entry name" value="Peptidase_S8_subtilisin-rel"/>
</dbReference>
<accession>A0ABV3ST59</accession>
<gene>
    <name evidence="7" type="ORF">ABGN05_26095</name>
</gene>
<dbReference type="PROSITE" id="PS00137">
    <property type="entry name" value="SUBTILASE_HIS"/>
    <property type="match status" value="1"/>
</dbReference>
<dbReference type="PROSITE" id="PS00138">
    <property type="entry name" value="SUBTILASE_SER"/>
    <property type="match status" value="1"/>
</dbReference>
<dbReference type="EMBL" id="JBDPGJ010000008">
    <property type="protein sequence ID" value="MEX0409119.1"/>
    <property type="molecule type" value="Genomic_DNA"/>
</dbReference>
<evidence type="ECO:0000256" key="1">
    <source>
        <dbReference type="ARBA" id="ARBA00011073"/>
    </source>
</evidence>
<dbReference type="Gene3D" id="3.40.50.200">
    <property type="entry name" value="Peptidase S8/S53 domain"/>
    <property type="match status" value="1"/>
</dbReference>
<dbReference type="InterPro" id="IPR023828">
    <property type="entry name" value="Peptidase_S8_Ser-AS"/>
</dbReference>
<dbReference type="PANTHER" id="PTHR43806:SF11">
    <property type="entry name" value="CEREVISIN-RELATED"/>
    <property type="match status" value="1"/>
</dbReference>
<keyword evidence="8" id="KW-1185">Reference proteome</keyword>
<reference evidence="7 8" key="1">
    <citation type="submission" date="2024-05" db="EMBL/GenBank/DDBJ databases">
        <authorList>
            <person name="Jiang F."/>
        </authorList>
    </citation>
    <scope>NUCLEOTIDE SEQUENCE [LARGE SCALE GENOMIC DNA]</scope>
    <source>
        <strain evidence="7 8">LZ166</strain>
    </source>
</reference>
<dbReference type="Pfam" id="PF00082">
    <property type="entry name" value="Peptidase_S8"/>
    <property type="match status" value="1"/>
</dbReference>
<dbReference type="SUPFAM" id="SSF52743">
    <property type="entry name" value="Subtilisin-like"/>
    <property type="match status" value="1"/>
</dbReference>
<feature type="active site" description="Charge relay system" evidence="5">
    <location>
        <position position="202"/>
    </location>
</feature>
<feature type="non-terminal residue" evidence="7">
    <location>
        <position position="652"/>
    </location>
</feature>
<protein>
    <submittedName>
        <fullName evidence="7">S8 family serine peptidase</fullName>
    </submittedName>
</protein>
<dbReference type="InterPro" id="IPR050131">
    <property type="entry name" value="Peptidase_S8_subtilisin-like"/>
</dbReference>
<evidence type="ECO:0000256" key="4">
    <source>
        <dbReference type="ARBA" id="ARBA00022825"/>
    </source>
</evidence>
<feature type="active site" description="Charge relay system" evidence="5">
    <location>
        <position position="261"/>
    </location>
</feature>
<feature type="active site" description="Charge relay system" evidence="5">
    <location>
        <position position="447"/>
    </location>
</feature>
<keyword evidence="2 5" id="KW-0645">Protease</keyword>
<evidence type="ECO:0000313" key="8">
    <source>
        <dbReference type="Proteomes" id="UP001556692"/>
    </source>
</evidence>
<evidence type="ECO:0000256" key="2">
    <source>
        <dbReference type="ARBA" id="ARBA00022670"/>
    </source>
</evidence>
<keyword evidence="4 5" id="KW-0720">Serine protease</keyword>
<evidence type="ECO:0000256" key="5">
    <source>
        <dbReference type="PROSITE-ProRule" id="PRU01240"/>
    </source>
</evidence>
<feature type="domain" description="Peptidase S8/S53" evidence="6">
    <location>
        <begin position="193"/>
        <end position="480"/>
    </location>
</feature>
<evidence type="ECO:0000256" key="3">
    <source>
        <dbReference type="ARBA" id="ARBA00022801"/>
    </source>
</evidence>
<evidence type="ECO:0000313" key="7">
    <source>
        <dbReference type="EMBL" id="MEX0409119.1"/>
    </source>
</evidence>
<name>A0ABV3ST59_9HYPH</name>
<sequence>MPAWQFLLASVGASNDRESEMLSAVVSKILRRAVVASLLTTTAIGFSFAENGGLSKVATEKLVGSDQILANMADGSAPVIVEFAMPAADTAADAAAADEALTSAVHQKQDEILGRVFAAEGGLSGALASDQLGIKRMDFSPMFAVTVDQATLEKLAADPAVVRIHEDGLAKPDLIQSLPLIGMPNAYAAGATGNGWYVAVLDTGARRTHEFLSSSVNSAACYSTSSSSYPSFSLCPGGVSASTDINSALDCNEATIAGCGHGTHVSGTAAGFNTSLSSGEPANGVARNSKLITINVFSRFTTTSNCGSNIKSSGCVLSFTSDQIKGLERVYALRNTYNIASVNMSLGGGQHFSACDSDSRKPIIDQLRAAGIATVIAAGNSGFNTSVGAPGCISSAITVASSTKSDVRSSFSNWGTLVDVVAPGSSILASYPSGSSNNFYASLSGTSMASPHVAGAFAALRSAKPAATVSQIETALETTGVAISSSGTTKPRIKVDSALTALGGSTAKAVMTSPTPGSTLGSSATFIWTTGSGVSQYWLYVGSTGVGSSNIWNASNGTSTTRTVTGLPSTGTIYVRLWSLISGSWQSNDYTYKTGGGTKAVMTSPTPGSTLGSSATFIWTTGSGVSQYWLYVGSTGVGSYNIYQASQGTSTS</sequence>
<comment type="similarity">
    <text evidence="1 5">Belongs to the peptidase S8 family.</text>
</comment>
<dbReference type="Proteomes" id="UP001556692">
    <property type="component" value="Unassembled WGS sequence"/>
</dbReference>
<dbReference type="InterPro" id="IPR000209">
    <property type="entry name" value="Peptidase_S8/S53_dom"/>
</dbReference>
<comment type="caution">
    <text evidence="7">The sequence shown here is derived from an EMBL/GenBank/DDBJ whole genome shotgun (WGS) entry which is preliminary data.</text>
</comment>
<dbReference type="PRINTS" id="PR00723">
    <property type="entry name" value="SUBTILISIN"/>
</dbReference>
<keyword evidence="3 5" id="KW-0378">Hydrolase</keyword>